<dbReference type="AlphaFoldDB" id="A0A011QPG2"/>
<evidence type="ECO:0000313" key="2">
    <source>
        <dbReference type="EMBL" id="EXI80769.1"/>
    </source>
</evidence>
<dbReference type="EMBL" id="JEMX01000029">
    <property type="protein sequence ID" value="EXI80769.1"/>
    <property type="molecule type" value="Genomic_DNA"/>
</dbReference>
<reference evidence="2 3" key="1">
    <citation type="submission" date="2014-02" db="EMBL/GenBank/DDBJ databases">
        <title>Expanding our view of genomic diversity in Candidatus Accumulibacter clades.</title>
        <authorList>
            <person name="Skennerton C.T."/>
            <person name="Barr J.J."/>
            <person name="Slater F.R."/>
            <person name="Bond P.L."/>
            <person name="Tyson G.W."/>
        </authorList>
    </citation>
    <scope>NUCLEOTIDE SEQUENCE [LARGE SCALE GENOMIC DNA]</scope>
    <source>
        <strain evidence="3">BA-92</strain>
    </source>
</reference>
<dbReference type="Proteomes" id="UP000021816">
    <property type="component" value="Unassembled WGS sequence"/>
</dbReference>
<feature type="chain" id="PRO_5001461811" evidence="1">
    <location>
        <begin position="34"/>
        <end position="148"/>
    </location>
</feature>
<gene>
    <name evidence="2" type="ORF">AW10_01676</name>
</gene>
<dbReference type="PATRIC" id="fig|1454003.3.peg.1729"/>
<feature type="signal peptide" evidence="1">
    <location>
        <begin position="1"/>
        <end position="33"/>
    </location>
</feature>
<dbReference type="STRING" id="1454003.AW10_01676"/>
<keyword evidence="1" id="KW-0732">Signal</keyword>
<evidence type="ECO:0000256" key="1">
    <source>
        <dbReference type="SAM" id="SignalP"/>
    </source>
</evidence>
<evidence type="ECO:0000313" key="3">
    <source>
        <dbReference type="Proteomes" id="UP000021816"/>
    </source>
</evidence>
<sequence>MPALRLKVSRPMKRIPALLSLILLLAMSGGAAAMSTDSVAQEMTSLSLAQPVAAEDPAVSKTRAMLEQVSKRSGEDATAIFAACRRYAGHLRDAAQIRASQLELLAALDTYGRTGQSINDTLQAYVAARKAAADKTHAAAMAALARQK</sequence>
<name>A0A011QPG2_9PROT</name>
<comment type="caution">
    <text evidence="2">The sequence shown here is derived from an EMBL/GenBank/DDBJ whole genome shotgun (WGS) entry which is preliminary data.</text>
</comment>
<organism evidence="2 3">
    <name type="scientific">Candidatus Accumulibacter appositus</name>
    <dbReference type="NCBI Taxonomy" id="1454003"/>
    <lineage>
        <taxon>Bacteria</taxon>
        <taxon>Pseudomonadati</taxon>
        <taxon>Pseudomonadota</taxon>
        <taxon>Betaproteobacteria</taxon>
        <taxon>Candidatus Accumulibacter</taxon>
    </lineage>
</organism>
<accession>A0A011QPG2</accession>
<proteinExistence type="predicted"/>
<protein>
    <submittedName>
        <fullName evidence="2">Uncharacterized protein</fullName>
    </submittedName>
</protein>